<dbReference type="Proteomes" id="UP001054945">
    <property type="component" value="Unassembled WGS sequence"/>
</dbReference>
<sequence>MEQKDTDIRKKSIEFPSYLVLSGQCRSIPFSSMAEDKGQILTSHLSGCFPSSNNRPYLTRGNARLTRGLVRGGNQISERPGSIAQVSLEICVTNRLHP</sequence>
<evidence type="ECO:0000313" key="1">
    <source>
        <dbReference type="EMBL" id="GIY71981.1"/>
    </source>
</evidence>
<reference evidence="1 2" key="1">
    <citation type="submission" date="2021-06" db="EMBL/GenBank/DDBJ databases">
        <title>Caerostris extrusa draft genome.</title>
        <authorList>
            <person name="Kono N."/>
            <person name="Arakawa K."/>
        </authorList>
    </citation>
    <scope>NUCLEOTIDE SEQUENCE [LARGE SCALE GENOMIC DNA]</scope>
</reference>
<dbReference type="AlphaFoldDB" id="A0AAV4VP60"/>
<proteinExistence type="predicted"/>
<evidence type="ECO:0000313" key="2">
    <source>
        <dbReference type="Proteomes" id="UP001054945"/>
    </source>
</evidence>
<accession>A0AAV4VP60</accession>
<dbReference type="EMBL" id="BPLR01014879">
    <property type="protein sequence ID" value="GIY71981.1"/>
    <property type="molecule type" value="Genomic_DNA"/>
</dbReference>
<comment type="caution">
    <text evidence="1">The sequence shown here is derived from an EMBL/GenBank/DDBJ whole genome shotgun (WGS) entry which is preliminary data.</text>
</comment>
<organism evidence="1 2">
    <name type="scientific">Caerostris extrusa</name>
    <name type="common">Bark spider</name>
    <name type="synonym">Caerostris bankana</name>
    <dbReference type="NCBI Taxonomy" id="172846"/>
    <lineage>
        <taxon>Eukaryota</taxon>
        <taxon>Metazoa</taxon>
        <taxon>Ecdysozoa</taxon>
        <taxon>Arthropoda</taxon>
        <taxon>Chelicerata</taxon>
        <taxon>Arachnida</taxon>
        <taxon>Araneae</taxon>
        <taxon>Araneomorphae</taxon>
        <taxon>Entelegynae</taxon>
        <taxon>Araneoidea</taxon>
        <taxon>Araneidae</taxon>
        <taxon>Caerostris</taxon>
    </lineage>
</organism>
<keyword evidence="2" id="KW-1185">Reference proteome</keyword>
<protein>
    <submittedName>
        <fullName evidence="1">Uncharacterized protein</fullName>
    </submittedName>
</protein>
<name>A0AAV4VP60_CAEEX</name>
<gene>
    <name evidence="1" type="ORF">CEXT_543341</name>
</gene>